<evidence type="ECO:0000256" key="1">
    <source>
        <dbReference type="ARBA" id="ARBA00022475"/>
    </source>
</evidence>
<dbReference type="OrthoDB" id="5741235at2"/>
<reference evidence="10 12" key="2">
    <citation type="submission" date="2017-01" db="EMBL/GenBank/DDBJ databases">
        <authorList>
            <person name="Mah S.A."/>
            <person name="Swanson W.J."/>
            <person name="Moy G.W."/>
            <person name="Vacquier V.D."/>
        </authorList>
    </citation>
    <scope>NUCLEOTIDE SEQUENCE [LARGE SCALE GENOMIC DNA]</scope>
    <source>
        <strain evidence="10 12">ATCC 29606</strain>
    </source>
</reference>
<dbReference type="EMBL" id="FTMC01000015">
    <property type="protein sequence ID" value="SIR14405.1"/>
    <property type="molecule type" value="Genomic_DNA"/>
</dbReference>
<evidence type="ECO:0000313" key="9">
    <source>
        <dbReference type="EMBL" id="KHO66161.1"/>
    </source>
</evidence>
<organism evidence="9 11">
    <name type="scientific">Pseudomonas flexibilis</name>
    <dbReference type="NCBI Taxonomy" id="706570"/>
    <lineage>
        <taxon>Bacteria</taxon>
        <taxon>Pseudomonadati</taxon>
        <taxon>Pseudomonadota</taxon>
        <taxon>Gammaproteobacteria</taxon>
        <taxon>Pseudomonadales</taxon>
        <taxon>Pseudomonadaceae</taxon>
        <taxon>Pseudomonas</taxon>
    </lineage>
</organism>
<evidence type="ECO:0000256" key="5">
    <source>
        <dbReference type="ARBA" id="ARBA00023143"/>
    </source>
</evidence>
<keyword evidence="2 7" id="KW-0812">Transmembrane</keyword>
<evidence type="ECO:0000256" key="2">
    <source>
        <dbReference type="ARBA" id="ARBA00022692"/>
    </source>
</evidence>
<keyword evidence="4 7" id="KW-0472">Membrane</keyword>
<evidence type="ECO:0000256" key="8">
    <source>
        <dbReference type="SAM" id="SignalP"/>
    </source>
</evidence>
<dbReference type="Proteomes" id="UP000186079">
    <property type="component" value="Unassembled WGS sequence"/>
</dbReference>
<keyword evidence="9" id="KW-0282">Flagellum</keyword>
<dbReference type="NCBIfam" id="TIGR03500">
    <property type="entry name" value="FliO_TIGR"/>
    <property type="match status" value="1"/>
</dbReference>
<keyword evidence="5 7" id="KW-0975">Bacterial flagellum</keyword>
<evidence type="ECO:0000256" key="7">
    <source>
        <dbReference type="RuleBase" id="RU362064"/>
    </source>
</evidence>
<dbReference type="InterPro" id="IPR052205">
    <property type="entry name" value="FliO/MopB"/>
</dbReference>
<evidence type="ECO:0000256" key="4">
    <source>
        <dbReference type="ARBA" id="ARBA00023136"/>
    </source>
</evidence>
<dbReference type="RefSeq" id="WP_027590864.1">
    <property type="nucleotide sequence ID" value="NZ_FMUP01000007.1"/>
</dbReference>
<dbReference type="Pfam" id="PF04347">
    <property type="entry name" value="FliO"/>
    <property type="match status" value="1"/>
</dbReference>
<accession>A0A0B2D7X5</accession>
<dbReference type="STRING" id="706570.PT85_00820"/>
<dbReference type="PATRIC" id="fig|706570.3.peg.722"/>
<gene>
    <name evidence="9" type="ORF">PT85_00820</name>
    <name evidence="10" type="ORF">SAMN05421672_11582</name>
</gene>
<dbReference type="GO" id="GO:0005886">
    <property type="term" value="C:plasma membrane"/>
    <property type="evidence" value="ECO:0007669"/>
    <property type="project" value="UniProtKB-SubCell"/>
</dbReference>
<keyword evidence="11" id="KW-1185">Reference proteome</keyword>
<keyword evidence="9" id="KW-0966">Cell projection</keyword>
<evidence type="ECO:0000256" key="3">
    <source>
        <dbReference type="ARBA" id="ARBA00022989"/>
    </source>
</evidence>
<dbReference type="GO" id="GO:0009425">
    <property type="term" value="C:bacterial-type flagellum basal body"/>
    <property type="evidence" value="ECO:0007669"/>
    <property type="project" value="UniProtKB-SubCell"/>
</dbReference>
<feature type="transmembrane region" description="Helical" evidence="7">
    <location>
        <begin position="33"/>
        <end position="52"/>
    </location>
</feature>
<proteinExistence type="inferred from homology"/>
<keyword evidence="3 7" id="KW-1133">Transmembrane helix</keyword>
<dbReference type="InterPro" id="IPR022781">
    <property type="entry name" value="Flagellar_biosynth_FliO"/>
</dbReference>
<evidence type="ECO:0000313" key="10">
    <source>
        <dbReference type="EMBL" id="SIR14405.1"/>
    </source>
</evidence>
<feature type="signal peptide" evidence="8">
    <location>
        <begin position="1"/>
        <end position="17"/>
    </location>
</feature>
<keyword evidence="8" id="KW-0732">Signal</keyword>
<reference evidence="9 11" key="1">
    <citation type="submission" date="2014-11" db="EMBL/GenBank/DDBJ databases">
        <title>Genome sequence of Pseudomonas tuomuerensis JCM 14085.</title>
        <authorList>
            <person name="Shin S.-K."/>
            <person name="Yi H."/>
        </authorList>
    </citation>
    <scope>NUCLEOTIDE SEQUENCE [LARGE SCALE GENOMIC DNA]</scope>
    <source>
        <strain evidence="9 11">JCM 14085</strain>
    </source>
</reference>
<evidence type="ECO:0000313" key="11">
    <source>
        <dbReference type="Proteomes" id="UP000030980"/>
    </source>
</evidence>
<evidence type="ECO:0000313" key="12">
    <source>
        <dbReference type="Proteomes" id="UP000186079"/>
    </source>
</evidence>
<protein>
    <recommendedName>
        <fullName evidence="7">Flagellar protein</fullName>
    </recommendedName>
</protein>
<name>A0A0B2D7X5_9PSED</name>
<feature type="chain" id="PRO_5015034479" description="Flagellar protein" evidence="8">
    <location>
        <begin position="18"/>
        <end position="140"/>
    </location>
</feature>
<dbReference type="PANTHER" id="PTHR38766">
    <property type="entry name" value="FLAGELLAR PROTEIN FLIO"/>
    <property type="match status" value="1"/>
</dbReference>
<comment type="similarity">
    <text evidence="6 7">Belongs to the FliO/MopB family.</text>
</comment>
<dbReference type="PANTHER" id="PTHR38766:SF1">
    <property type="entry name" value="FLAGELLAR PROTEIN FLIO"/>
    <property type="match status" value="1"/>
</dbReference>
<dbReference type="AlphaFoldDB" id="A0A0B2D7X5"/>
<comment type="subcellular location">
    <subcellularLocation>
        <location evidence="7">Cell membrane</location>
    </subcellularLocation>
    <subcellularLocation>
        <location evidence="7">Bacterial flagellum basal body</location>
    </subcellularLocation>
</comment>
<evidence type="ECO:0000256" key="6">
    <source>
        <dbReference type="ARBA" id="ARBA00037937"/>
    </source>
</evidence>
<keyword evidence="1 7" id="KW-1003">Cell membrane</keyword>
<sequence>MRRLILAPLLLAGEAVAATPGPSTEGMVDQLVQLVLGLGLVVGLIFGLAWLLRRMQNQAGPRGNQAIQLLASQSLGTRERLLLVQVGEEQVLLGLTAGRITPLHVLKQPVVLPATNTATPEFARRLQDLLGRDKTPPAEH</sequence>
<dbReference type="Proteomes" id="UP000030980">
    <property type="component" value="Unassembled WGS sequence"/>
</dbReference>
<dbReference type="EMBL" id="JTAK01000001">
    <property type="protein sequence ID" value="KHO66161.1"/>
    <property type="molecule type" value="Genomic_DNA"/>
</dbReference>
<accession>A0A0B3BYQ3</accession>
<dbReference type="GO" id="GO:0044781">
    <property type="term" value="P:bacterial-type flagellum organization"/>
    <property type="evidence" value="ECO:0007669"/>
    <property type="project" value="UniProtKB-UniRule"/>
</dbReference>
<keyword evidence="9" id="KW-0969">Cilium</keyword>